<reference evidence="1 2" key="1">
    <citation type="journal article" date="2017" name="Genome Announc.">
        <title>Draft Genome Sequences of Salinivibrio proteolyticus, Salinivibrio sharmensis, Salinivibrio siamensis, Salinivibrio costicola subsp. alcaliphilus, Salinivibrio costicola subsp. vallismortis, and 29 New Isolates Belonging to the Genus Salinivibrio.</title>
        <authorList>
            <person name="Lopez-Hermoso C."/>
            <person name="de la Haba R.R."/>
            <person name="Sanchez-Porro C."/>
            <person name="Bayliss S.C."/>
            <person name="Feil E.J."/>
            <person name="Ventosa A."/>
        </authorList>
    </citation>
    <scope>NUCLEOTIDE SEQUENCE [LARGE SCALE GENOMIC DNA]</scope>
    <source>
        <strain evidence="1 2">IC202</strain>
    </source>
</reference>
<name>A0AB36K946_9GAMM</name>
<gene>
    <name evidence="1" type="ORF">BZG09_05050</name>
</gene>
<evidence type="ECO:0008006" key="3">
    <source>
        <dbReference type="Google" id="ProtNLM"/>
    </source>
</evidence>
<evidence type="ECO:0000313" key="1">
    <source>
        <dbReference type="EMBL" id="OOE45322.1"/>
    </source>
</evidence>
<evidence type="ECO:0000313" key="2">
    <source>
        <dbReference type="Proteomes" id="UP000188726"/>
    </source>
</evidence>
<accession>A0AB36K946</accession>
<sequence>MTTSTPTYLLPTTEQRAEMLRIAGEHERLVRDDERQKITTISRSRTWELERMGKHPLRRKLGSNSVAWLLSDLLWFIHQPSHKEAA</sequence>
<dbReference type="Proteomes" id="UP000188726">
    <property type="component" value="Unassembled WGS sequence"/>
</dbReference>
<organism evidence="1 2">
    <name type="scientific">Salinivibrio kushneri</name>
    <dbReference type="NCBI Taxonomy" id="1908198"/>
    <lineage>
        <taxon>Bacteria</taxon>
        <taxon>Pseudomonadati</taxon>
        <taxon>Pseudomonadota</taxon>
        <taxon>Gammaproteobacteria</taxon>
        <taxon>Vibrionales</taxon>
        <taxon>Vibrionaceae</taxon>
        <taxon>Salinivibrio</taxon>
    </lineage>
</organism>
<protein>
    <recommendedName>
        <fullName evidence="3">AlpA family phage regulatory protein</fullName>
    </recommendedName>
</protein>
<proteinExistence type="predicted"/>
<dbReference type="Pfam" id="PF05930">
    <property type="entry name" value="Phage_AlpA"/>
    <property type="match status" value="1"/>
</dbReference>
<dbReference type="InterPro" id="IPR010260">
    <property type="entry name" value="AlpA"/>
</dbReference>
<dbReference type="AlphaFoldDB" id="A0AB36K946"/>
<comment type="caution">
    <text evidence="1">The sequence shown here is derived from an EMBL/GenBank/DDBJ whole genome shotgun (WGS) entry which is preliminary data.</text>
</comment>
<dbReference type="EMBL" id="MUEO01000008">
    <property type="protein sequence ID" value="OOE45322.1"/>
    <property type="molecule type" value="Genomic_DNA"/>
</dbReference>